<protein>
    <submittedName>
        <fullName evidence="2">UPF0481-like protein</fullName>
    </submittedName>
</protein>
<dbReference type="STRING" id="337451.A0A3S3MVI7"/>
<gene>
    <name evidence="2" type="ORF">CKAN_00893700</name>
</gene>
<dbReference type="Pfam" id="PF03140">
    <property type="entry name" value="DUF247"/>
    <property type="match status" value="1"/>
</dbReference>
<dbReference type="AlphaFoldDB" id="A0A3S3MVI7"/>
<reference evidence="2 3" key="1">
    <citation type="journal article" date="2019" name="Nat. Plants">
        <title>Stout camphor tree genome fills gaps in understanding of flowering plant genome evolution.</title>
        <authorList>
            <person name="Chaw S.M."/>
            <person name="Liu Y.C."/>
            <person name="Wu Y.W."/>
            <person name="Wang H.Y."/>
            <person name="Lin C.I."/>
            <person name="Wu C.S."/>
            <person name="Ke H.M."/>
            <person name="Chang L.Y."/>
            <person name="Hsu C.Y."/>
            <person name="Yang H.T."/>
            <person name="Sudianto E."/>
            <person name="Hsu M.H."/>
            <person name="Wu K.P."/>
            <person name="Wang L.N."/>
            <person name="Leebens-Mack J.H."/>
            <person name="Tsai I.J."/>
        </authorList>
    </citation>
    <scope>NUCLEOTIDE SEQUENCE [LARGE SCALE GENOMIC DNA]</scope>
    <source>
        <strain evidence="3">cv. Chaw 1501</strain>
        <tissue evidence="2">Young leaves</tissue>
    </source>
</reference>
<feature type="compositionally biased region" description="Low complexity" evidence="1">
    <location>
        <begin position="465"/>
        <end position="481"/>
    </location>
</feature>
<dbReference type="Proteomes" id="UP000283530">
    <property type="component" value="Unassembled WGS sequence"/>
</dbReference>
<feature type="region of interest" description="Disordered" evidence="1">
    <location>
        <begin position="443"/>
        <end position="523"/>
    </location>
</feature>
<proteinExistence type="predicted"/>
<keyword evidence="3" id="KW-1185">Reference proteome</keyword>
<evidence type="ECO:0000313" key="3">
    <source>
        <dbReference type="Proteomes" id="UP000283530"/>
    </source>
</evidence>
<accession>A0A3S3MVI7</accession>
<organism evidence="2 3">
    <name type="scientific">Cinnamomum micranthum f. kanehirae</name>
    <dbReference type="NCBI Taxonomy" id="337451"/>
    <lineage>
        <taxon>Eukaryota</taxon>
        <taxon>Viridiplantae</taxon>
        <taxon>Streptophyta</taxon>
        <taxon>Embryophyta</taxon>
        <taxon>Tracheophyta</taxon>
        <taxon>Spermatophyta</taxon>
        <taxon>Magnoliopsida</taxon>
        <taxon>Magnoliidae</taxon>
        <taxon>Laurales</taxon>
        <taxon>Lauraceae</taxon>
        <taxon>Cinnamomum</taxon>
    </lineage>
</organism>
<dbReference type="EMBL" id="QPKB01000003">
    <property type="protein sequence ID" value="RWR80304.1"/>
    <property type="molecule type" value="Genomic_DNA"/>
</dbReference>
<evidence type="ECO:0000256" key="1">
    <source>
        <dbReference type="SAM" id="MobiDB-lite"/>
    </source>
</evidence>
<dbReference type="PANTHER" id="PTHR31170">
    <property type="entry name" value="BNAC04G53230D PROTEIN"/>
    <property type="match status" value="1"/>
</dbReference>
<dbReference type="PANTHER" id="PTHR31170:SF25">
    <property type="entry name" value="BNAA09G04570D PROTEIN"/>
    <property type="match status" value="1"/>
</dbReference>
<name>A0A3S3MVI7_9MAGN</name>
<sequence>MVLNTSFYVCKICVPGYPSRIHVVSRYHCKCAPIDADVARKRGENLVVNVDGLWVTSMKEKLASISMYCKSSSPFTICRVPTNIRKDDHAAYSPKIVSIGPYHRGTRDLEGMEQHKWRYLREVLTHSKREKDLEKYLKEMKAIEPLARSCYAGNIKMGMKKFVEMMVLDGCFIVHLLQQKDDARNDDPIYSNSWMLPQIRHDMLLLENQLPLVVLECLCDLIGQPRATLKEQALSFFRTALPDEPDLKPPKASVVHHFLHLLHLSLEPEKVGGATAKRSPFQLCTVIEKIVFFLYPKYLAYAYKPQQSVKTIPTATGLREAGIKFKTKQSRSFLDVTFEHGLMQVPRLRISNFTNSLFRNFIALEQCFPHYGSDFTSYCFFMDSLVNTPRDVDILNRSEIIEHVLGSDEEVALLFNKLCKGVEWDFANSNVAKMFQQVTEYTRTRPITPSGPESPKIGSGGGCSSGNNNDHNNSLDDNYNGSGHGGGNNNDHNNSIDDNDNGGGHSHGGGGGSSGSGDDEHHE</sequence>
<feature type="compositionally biased region" description="Gly residues" evidence="1">
    <location>
        <begin position="501"/>
        <end position="515"/>
    </location>
</feature>
<dbReference type="InterPro" id="IPR004158">
    <property type="entry name" value="DUF247_pln"/>
</dbReference>
<evidence type="ECO:0000313" key="2">
    <source>
        <dbReference type="EMBL" id="RWR80304.1"/>
    </source>
</evidence>
<dbReference type="OrthoDB" id="742916at2759"/>
<comment type="caution">
    <text evidence="2">The sequence shown here is derived from an EMBL/GenBank/DDBJ whole genome shotgun (WGS) entry which is preliminary data.</text>
</comment>